<organism evidence="1 2">
    <name type="scientific">Cerrena zonata</name>
    <dbReference type="NCBI Taxonomy" id="2478898"/>
    <lineage>
        <taxon>Eukaryota</taxon>
        <taxon>Fungi</taxon>
        <taxon>Dikarya</taxon>
        <taxon>Basidiomycota</taxon>
        <taxon>Agaricomycotina</taxon>
        <taxon>Agaricomycetes</taxon>
        <taxon>Polyporales</taxon>
        <taxon>Cerrenaceae</taxon>
        <taxon>Cerrena</taxon>
    </lineage>
</organism>
<evidence type="ECO:0008006" key="3">
    <source>
        <dbReference type="Google" id="ProtNLM"/>
    </source>
</evidence>
<comment type="caution">
    <text evidence="1">The sequence shown here is derived from an EMBL/GenBank/DDBJ whole genome shotgun (WGS) entry which is preliminary data.</text>
</comment>
<reference evidence="1 2" key="1">
    <citation type="submission" date="2022-09" db="EMBL/GenBank/DDBJ databases">
        <authorList>
            <person name="Palmer J.M."/>
        </authorList>
    </citation>
    <scope>NUCLEOTIDE SEQUENCE [LARGE SCALE GENOMIC DNA]</scope>
    <source>
        <strain evidence="1 2">DSM 7382</strain>
    </source>
</reference>
<gene>
    <name evidence="1" type="ORF">QCA50_013314</name>
</gene>
<keyword evidence="2" id="KW-1185">Reference proteome</keyword>
<sequence>MISPGSAQHLGTLSYSPVSDMQVVSLTVLEDLKSRKPSILPVELHRIILGYFWDDKHVNCESYRTLRACALTCSRWWAASRPYIFRFLVLRGPNDFDKLTAQLREEPDISGWIKKIRLEGKSVPYQDMYGQPLRDVAEDVDTGLYSFPTILGQPLSNVHTLELVGFSQVSSRRGDWEAFAGWIPRLATMTSVMTLNLVRCQMSPNSITSIVRALRGLNKVALIVTDFSHPNTCVLREETQEISVTTTPLPDAKIPGYDSPFDVADSESGKTMSDGPISYPIFYPPPALQTLLIDTAPYTEYPLLEFEQLSGWFHPESYRKCLHSLEMGPNASPSSLNRMLGLLGQSPNLQHLQVSTSANALDNSEIDISRLTNLRTLHLCGSKDTWEVEKELPNIQHVLSQIRGHMLHLEEIVIFVYLEEENHIDDLGILDGLLAGENFSRIKRVRIEMFPTPLFVFDPSNGRYSTYQKVQRQFPLLVERSILTVTHAKRDYPCLV</sequence>
<protein>
    <recommendedName>
        <fullName evidence="3">F-box domain-containing protein</fullName>
    </recommendedName>
</protein>
<proteinExistence type="predicted"/>
<dbReference type="Proteomes" id="UP001385951">
    <property type="component" value="Unassembled WGS sequence"/>
</dbReference>
<evidence type="ECO:0000313" key="2">
    <source>
        <dbReference type="Proteomes" id="UP001385951"/>
    </source>
</evidence>
<dbReference type="AlphaFoldDB" id="A0AAW0FX61"/>
<dbReference type="EMBL" id="JASBNA010000030">
    <property type="protein sequence ID" value="KAK7683480.1"/>
    <property type="molecule type" value="Genomic_DNA"/>
</dbReference>
<name>A0AAW0FX61_9APHY</name>
<evidence type="ECO:0000313" key="1">
    <source>
        <dbReference type="EMBL" id="KAK7683480.1"/>
    </source>
</evidence>
<accession>A0AAW0FX61</accession>
<dbReference type="SUPFAM" id="SSF52047">
    <property type="entry name" value="RNI-like"/>
    <property type="match status" value="1"/>
</dbReference>